<dbReference type="InterPro" id="IPR000504">
    <property type="entry name" value="RRM_dom"/>
</dbReference>
<dbReference type="InterPro" id="IPR035979">
    <property type="entry name" value="RBD_domain_sf"/>
</dbReference>
<dbReference type="GO" id="GO:0003723">
    <property type="term" value="F:RNA binding"/>
    <property type="evidence" value="ECO:0007669"/>
    <property type="project" value="UniProtKB-UniRule"/>
</dbReference>
<protein>
    <recommendedName>
        <fullName evidence="4">RRM domain-containing protein</fullName>
    </recommendedName>
</protein>
<name>A0AA36HTM2_9DINO</name>
<evidence type="ECO:0000256" key="1">
    <source>
        <dbReference type="ARBA" id="ARBA00022737"/>
    </source>
</evidence>
<dbReference type="PANTHER" id="PTHR24012">
    <property type="entry name" value="RNA BINDING PROTEIN"/>
    <property type="match status" value="1"/>
</dbReference>
<proteinExistence type="predicted"/>
<feature type="domain" description="RRM" evidence="4">
    <location>
        <begin position="6"/>
        <end position="86"/>
    </location>
</feature>
<dbReference type="Gene3D" id="3.30.70.330">
    <property type="match status" value="2"/>
</dbReference>
<gene>
    <name evidence="5" type="ORF">EVOR1521_LOCUS4471</name>
</gene>
<evidence type="ECO:0000259" key="4">
    <source>
        <dbReference type="PROSITE" id="PS50102"/>
    </source>
</evidence>
<evidence type="ECO:0000256" key="2">
    <source>
        <dbReference type="ARBA" id="ARBA00022884"/>
    </source>
</evidence>
<reference evidence="5" key="1">
    <citation type="submission" date="2023-08" db="EMBL/GenBank/DDBJ databases">
        <authorList>
            <person name="Chen Y."/>
            <person name="Shah S."/>
            <person name="Dougan E. K."/>
            <person name="Thang M."/>
            <person name="Chan C."/>
        </authorList>
    </citation>
    <scope>NUCLEOTIDE SEQUENCE</scope>
</reference>
<dbReference type="Pfam" id="PF00076">
    <property type="entry name" value="RRM_1"/>
    <property type="match status" value="2"/>
</dbReference>
<sequence>MGEDKNKLFVGSLPPDITDDEIQTAFGTYGTVVEHHIMRGKSTSGQACCFIVYENKASGDSAIAAMDNALTLREGGNPIRVSWAKGRSGFGGGYGGGCGGGYGGGYGCGCGGGYGGGCGGGYGGGGCGGYGGGCGGCGGGYGCGGCGGCGCGGYGGFGGGCGCGGCGGGCGGCGGCGGWGCGGKGQWDKGSGALQKSKLFVGNLPADISQEVITQVFGTYGSVTNVHVMAGKSKSGQSCAFVEYSSPSEAETAVLTLHDKYEIRPGEGNISVKFANSGSRPGPY</sequence>
<evidence type="ECO:0000256" key="3">
    <source>
        <dbReference type="PROSITE-ProRule" id="PRU00176"/>
    </source>
</evidence>
<dbReference type="AlphaFoldDB" id="A0AA36HTM2"/>
<dbReference type="EMBL" id="CAUJNA010000301">
    <property type="protein sequence ID" value="CAJ1375110.1"/>
    <property type="molecule type" value="Genomic_DNA"/>
</dbReference>
<accession>A0AA36HTM2</accession>
<evidence type="ECO:0000313" key="6">
    <source>
        <dbReference type="Proteomes" id="UP001178507"/>
    </source>
</evidence>
<dbReference type="PROSITE" id="PS50102">
    <property type="entry name" value="RRM"/>
    <property type="match status" value="2"/>
</dbReference>
<dbReference type="Proteomes" id="UP001178507">
    <property type="component" value="Unassembled WGS sequence"/>
</dbReference>
<dbReference type="SUPFAM" id="SSF54928">
    <property type="entry name" value="RNA-binding domain, RBD"/>
    <property type="match status" value="2"/>
</dbReference>
<keyword evidence="2 3" id="KW-0694">RNA-binding</keyword>
<dbReference type="SMART" id="SM00360">
    <property type="entry name" value="RRM"/>
    <property type="match status" value="2"/>
</dbReference>
<keyword evidence="1" id="KW-0677">Repeat</keyword>
<organism evidence="5 6">
    <name type="scientific">Effrenium voratum</name>
    <dbReference type="NCBI Taxonomy" id="2562239"/>
    <lineage>
        <taxon>Eukaryota</taxon>
        <taxon>Sar</taxon>
        <taxon>Alveolata</taxon>
        <taxon>Dinophyceae</taxon>
        <taxon>Suessiales</taxon>
        <taxon>Symbiodiniaceae</taxon>
        <taxon>Effrenium</taxon>
    </lineage>
</organism>
<evidence type="ECO:0000313" key="5">
    <source>
        <dbReference type="EMBL" id="CAJ1375110.1"/>
    </source>
</evidence>
<feature type="domain" description="RRM" evidence="4">
    <location>
        <begin position="197"/>
        <end position="277"/>
    </location>
</feature>
<dbReference type="InterPro" id="IPR012677">
    <property type="entry name" value="Nucleotide-bd_a/b_plait_sf"/>
</dbReference>
<keyword evidence="6" id="KW-1185">Reference proteome</keyword>
<comment type="caution">
    <text evidence="5">The sequence shown here is derived from an EMBL/GenBank/DDBJ whole genome shotgun (WGS) entry which is preliminary data.</text>
</comment>